<keyword evidence="6 8" id="KW-0408">Iron</keyword>
<keyword evidence="10" id="KW-1133">Transmembrane helix</keyword>
<proteinExistence type="inferred from homology"/>
<dbReference type="InterPro" id="IPR017972">
    <property type="entry name" value="Cyt_P450_CS"/>
</dbReference>
<accession>A0A9Q0FT89</accession>
<feature type="binding site" description="axial binding residue" evidence="8">
    <location>
        <position position="470"/>
    </location>
    <ligand>
        <name>heme</name>
        <dbReference type="ChEBI" id="CHEBI:30413"/>
    </ligand>
    <ligandPart>
        <name>Fe</name>
        <dbReference type="ChEBI" id="CHEBI:18248"/>
    </ligandPart>
</feature>
<dbReference type="AlphaFoldDB" id="A0A9Q0FT89"/>
<keyword evidence="7 9" id="KW-0503">Monooxygenase</keyword>
<dbReference type="GO" id="GO:0016705">
    <property type="term" value="F:oxidoreductase activity, acting on paired donors, with incorporation or reduction of molecular oxygen"/>
    <property type="evidence" value="ECO:0007669"/>
    <property type="project" value="InterPro"/>
</dbReference>
<evidence type="ECO:0000256" key="4">
    <source>
        <dbReference type="ARBA" id="ARBA00022723"/>
    </source>
</evidence>
<keyword evidence="12" id="KW-1185">Reference proteome</keyword>
<keyword evidence="4 8" id="KW-0479">Metal-binding</keyword>
<dbReference type="PANTHER" id="PTHR47944">
    <property type="entry name" value="CYTOCHROME P450 98A9"/>
    <property type="match status" value="1"/>
</dbReference>
<dbReference type="SUPFAM" id="SSF48264">
    <property type="entry name" value="Cytochrome P450"/>
    <property type="match status" value="1"/>
</dbReference>
<evidence type="ECO:0000313" key="12">
    <source>
        <dbReference type="Proteomes" id="UP001141552"/>
    </source>
</evidence>
<keyword evidence="10" id="KW-0812">Transmembrane</keyword>
<evidence type="ECO:0000256" key="7">
    <source>
        <dbReference type="ARBA" id="ARBA00023033"/>
    </source>
</evidence>
<evidence type="ECO:0000256" key="2">
    <source>
        <dbReference type="ARBA" id="ARBA00010617"/>
    </source>
</evidence>
<dbReference type="GO" id="GO:0020037">
    <property type="term" value="F:heme binding"/>
    <property type="evidence" value="ECO:0007669"/>
    <property type="project" value="InterPro"/>
</dbReference>
<evidence type="ECO:0000313" key="11">
    <source>
        <dbReference type="EMBL" id="KAJ4837424.1"/>
    </source>
</evidence>
<dbReference type="EMBL" id="JAKUCV010003840">
    <property type="protein sequence ID" value="KAJ4837424.1"/>
    <property type="molecule type" value="Genomic_DNA"/>
</dbReference>
<dbReference type="Proteomes" id="UP001141552">
    <property type="component" value="Unassembled WGS sequence"/>
</dbReference>
<dbReference type="OrthoDB" id="2789670at2759"/>
<keyword evidence="5 9" id="KW-0560">Oxidoreductase</keyword>
<comment type="caution">
    <text evidence="11">The sequence shown here is derived from an EMBL/GenBank/DDBJ whole genome shotgun (WGS) entry which is preliminary data.</text>
</comment>
<feature type="transmembrane region" description="Helical" evidence="10">
    <location>
        <begin position="12"/>
        <end position="38"/>
    </location>
</feature>
<reference evidence="11" key="2">
    <citation type="journal article" date="2023" name="Plants (Basel)">
        <title>Annotation of the Turnera subulata (Passifloraceae) Draft Genome Reveals the S-Locus Evolved after the Divergence of Turneroideae from Passifloroideae in a Stepwise Manner.</title>
        <authorList>
            <person name="Henning P.M."/>
            <person name="Roalson E.H."/>
            <person name="Mir W."/>
            <person name="McCubbin A.G."/>
            <person name="Shore J.S."/>
        </authorList>
    </citation>
    <scope>NUCLEOTIDE SEQUENCE</scope>
    <source>
        <strain evidence="11">F60SS</strain>
    </source>
</reference>
<organism evidence="11 12">
    <name type="scientific">Turnera subulata</name>
    <dbReference type="NCBI Taxonomy" id="218843"/>
    <lineage>
        <taxon>Eukaryota</taxon>
        <taxon>Viridiplantae</taxon>
        <taxon>Streptophyta</taxon>
        <taxon>Embryophyta</taxon>
        <taxon>Tracheophyta</taxon>
        <taxon>Spermatophyta</taxon>
        <taxon>Magnoliopsida</taxon>
        <taxon>eudicotyledons</taxon>
        <taxon>Gunneridae</taxon>
        <taxon>Pentapetalae</taxon>
        <taxon>rosids</taxon>
        <taxon>fabids</taxon>
        <taxon>Malpighiales</taxon>
        <taxon>Passifloraceae</taxon>
        <taxon>Turnera</taxon>
    </lineage>
</organism>
<gene>
    <name evidence="11" type="ORF">Tsubulata_035558</name>
</gene>
<evidence type="ECO:0000256" key="9">
    <source>
        <dbReference type="RuleBase" id="RU000461"/>
    </source>
</evidence>
<dbReference type="InterPro" id="IPR036396">
    <property type="entry name" value="Cyt_P450_sf"/>
</dbReference>
<dbReference type="GO" id="GO:0044550">
    <property type="term" value="P:secondary metabolite biosynthetic process"/>
    <property type="evidence" value="ECO:0007669"/>
    <property type="project" value="UniProtKB-ARBA"/>
</dbReference>
<evidence type="ECO:0000256" key="1">
    <source>
        <dbReference type="ARBA" id="ARBA00001971"/>
    </source>
</evidence>
<evidence type="ECO:0000256" key="3">
    <source>
        <dbReference type="ARBA" id="ARBA00022617"/>
    </source>
</evidence>
<dbReference type="Pfam" id="PF00067">
    <property type="entry name" value="p450"/>
    <property type="match status" value="2"/>
</dbReference>
<reference evidence="11" key="1">
    <citation type="submission" date="2022-02" db="EMBL/GenBank/DDBJ databases">
        <authorList>
            <person name="Henning P.M."/>
            <person name="McCubbin A.G."/>
            <person name="Shore J.S."/>
        </authorList>
    </citation>
    <scope>NUCLEOTIDE SEQUENCE</scope>
    <source>
        <strain evidence="11">F60SS</strain>
        <tissue evidence="11">Leaves</tissue>
    </source>
</reference>
<evidence type="ECO:0000256" key="10">
    <source>
        <dbReference type="SAM" id="Phobius"/>
    </source>
</evidence>
<evidence type="ECO:0000256" key="6">
    <source>
        <dbReference type="ARBA" id="ARBA00023004"/>
    </source>
</evidence>
<evidence type="ECO:0000256" key="5">
    <source>
        <dbReference type="ARBA" id="ARBA00023002"/>
    </source>
</evidence>
<dbReference type="GO" id="GO:0005506">
    <property type="term" value="F:iron ion binding"/>
    <property type="evidence" value="ECO:0007669"/>
    <property type="project" value="InterPro"/>
</dbReference>
<sequence>MAMNATSINVVISISFSTSMSTTIISLVVTIFSILYFLQLLSSWPCPWPLVGNLPQLFRHKPTFRWVHGFMRQMNTEIACFRVRNTHFIPVLSPEIAREIYKKQDAVFACRPLTLWTQEMSGRYKTVVLAPHSDQWRKMKKIWISEVVSPARLKWLHDKRAEEGDNLVFYVQNQCKVNKIVDLRLVTRHYSTNVVRKMLFGRRNFGKGTPDGGPGPEEMEHVEAVFITMKYLDLDGQQKLVKHVNKDLIGKYHNPIIDERIHQWRSGQREDMDDILDVFINLKDPSGQPFLTEDEIRYQLAVFVGPGSLRFPLGFLNNGPFLRILKLRIASVDNPSNAVEWAMAEMINQPQLMKKAQEEIDRVVGMERLVQESDIRELNYVKACAREAYRLHPLSPFNVPHMSMQDTTVAGYHIPKGSHVIVSRYGLGRNPKVWVNPHSFEPERHMNDEDVSLLQNDLRFISFSTGRRGCIAGMLGTYMTIMLLARLVQCFDWTPPPKGIDLSEAADDILTPATPITAFAKPRLPPHLYPI</sequence>
<comment type="cofactor">
    <cofactor evidence="1 8">
        <name>heme</name>
        <dbReference type="ChEBI" id="CHEBI:30413"/>
    </cofactor>
</comment>
<dbReference type="PROSITE" id="PS00086">
    <property type="entry name" value="CYTOCHROME_P450"/>
    <property type="match status" value="1"/>
</dbReference>
<evidence type="ECO:0000256" key="8">
    <source>
        <dbReference type="PIRSR" id="PIRSR602401-1"/>
    </source>
</evidence>
<keyword evidence="10" id="KW-0472">Membrane</keyword>
<dbReference type="GO" id="GO:0004497">
    <property type="term" value="F:monooxygenase activity"/>
    <property type="evidence" value="ECO:0007669"/>
    <property type="project" value="UniProtKB-KW"/>
</dbReference>
<protein>
    <recommendedName>
        <fullName evidence="13">Cytochrome P450</fullName>
    </recommendedName>
</protein>
<dbReference type="PRINTS" id="PR00463">
    <property type="entry name" value="EP450I"/>
</dbReference>
<dbReference type="PANTHER" id="PTHR47944:SF4">
    <property type="entry name" value="OS09G0441700 PROTEIN"/>
    <property type="match status" value="1"/>
</dbReference>
<keyword evidence="3 8" id="KW-0349">Heme</keyword>
<dbReference type="InterPro" id="IPR001128">
    <property type="entry name" value="Cyt_P450"/>
</dbReference>
<name>A0A9Q0FT89_9ROSI</name>
<comment type="similarity">
    <text evidence="2 9">Belongs to the cytochrome P450 family.</text>
</comment>
<evidence type="ECO:0008006" key="13">
    <source>
        <dbReference type="Google" id="ProtNLM"/>
    </source>
</evidence>
<dbReference type="Gene3D" id="1.10.630.10">
    <property type="entry name" value="Cytochrome P450"/>
    <property type="match status" value="1"/>
</dbReference>
<dbReference type="InterPro" id="IPR002401">
    <property type="entry name" value="Cyt_P450_E_grp-I"/>
</dbReference>